<sequence>MVKNKALVLLYENMSMSEITLLTDYLTVFQPMNEWWEIDTVSSENKKMIKSEDFFQLVPNKSFSEINFGDYNLILFSGDSDPVAVTEDKSLIDFLKPLADMTNRPLIAAISSAPMTLAKAGILKGVKFTAGLFEETYNEFDFLEKENVARQPVVYDEEHGIVTAIGFAYREFAVKVAQILGYDIPDNSFSGVPEGHVYTEEELTFYMYPENQK</sequence>
<dbReference type="InterPro" id="IPR029062">
    <property type="entry name" value="Class_I_gatase-like"/>
</dbReference>
<dbReference type="AlphaFoldDB" id="A0A1E8GP78"/>
<evidence type="ECO:0000313" key="3">
    <source>
        <dbReference type="Proteomes" id="UP000178622"/>
    </source>
</evidence>
<keyword evidence="3" id="KW-1185">Reference proteome</keyword>
<dbReference type="InterPro" id="IPR002818">
    <property type="entry name" value="DJ-1/PfpI"/>
</dbReference>
<accession>A0A1E8GP78</accession>
<evidence type="ECO:0000313" key="2">
    <source>
        <dbReference type="EMBL" id="OFI50032.1"/>
    </source>
</evidence>
<dbReference type="RefSeq" id="WP_070791707.1">
    <property type="nucleotide sequence ID" value="NZ_MKIR01000004.1"/>
</dbReference>
<evidence type="ECO:0000259" key="1">
    <source>
        <dbReference type="Pfam" id="PF01965"/>
    </source>
</evidence>
<gene>
    <name evidence="2" type="ORF">BG261_10330</name>
</gene>
<proteinExistence type="predicted"/>
<dbReference type="EMBL" id="MKIR01000004">
    <property type="protein sequence ID" value="OFI50032.1"/>
    <property type="molecule type" value="Genomic_DNA"/>
</dbReference>
<organism evidence="2 3">
    <name type="scientific">Floricoccus tropicus</name>
    <dbReference type="NCBI Taxonomy" id="1859473"/>
    <lineage>
        <taxon>Bacteria</taxon>
        <taxon>Bacillati</taxon>
        <taxon>Bacillota</taxon>
        <taxon>Bacilli</taxon>
        <taxon>Lactobacillales</taxon>
        <taxon>Streptococcaceae</taxon>
        <taxon>Floricoccus</taxon>
    </lineage>
</organism>
<dbReference type="Proteomes" id="UP000178622">
    <property type="component" value="Unassembled WGS sequence"/>
</dbReference>
<comment type="caution">
    <text evidence="2">The sequence shown here is derived from an EMBL/GenBank/DDBJ whole genome shotgun (WGS) entry which is preliminary data.</text>
</comment>
<dbReference type="STRING" id="1859473.BG261_10330"/>
<reference evidence="3" key="1">
    <citation type="submission" date="2016-09" db="EMBL/GenBank/DDBJ databases">
        <title>Draft genome sequence of a novel species of the family Streptococcaceae isolated from flowers.</title>
        <authorList>
            <person name="Chuah L.-O."/>
            <person name="Yap K.-P."/>
            <person name="Thong K.L."/>
            <person name="Liong M.T."/>
            <person name="Ahmad R."/>
            <person name="Rusul G."/>
        </authorList>
    </citation>
    <scope>NUCLEOTIDE SEQUENCE [LARGE SCALE GENOMIC DNA]</scope>
    <source>
        <strain evidence="3">DF1</strain>
    </source>
</reference>
<protein>
    <recommendedName>
        <fullName evidence="1">DJ-1/PfpI domain-containing protein</fullName>
    </recommendedName>
</protein>
<dbReference type="Pfam" id="PF01965">
    <property type="entry name" value="DJ-1_PfpI"/>
    <property type="match status" value="1"/>
</dbReference>
<feature type="domain" description="DJ-1/PfpI" evidence="1">
    <location>
        <begin position="5"/>
        <end position="177"/>
    </location>
</feature>
<dbReference type="Gene3D" id="3.40.50.880">
    <property type="match status" value="1"/>
</dbReference>
<dbReference type="OrthoDB" id="9800516at2"/>
<dbReference type="SUPFAM" id="SSF52317">
    <property type="entry name" value="Class I glutamine amidotransferase-like"/>
    <property type="match status" value="1"/>
</dbReference>
<name>A0A1E8GP78_9LACT</name>